<proteinExistence type="predicted"/>
<name>A0A7W9SQ65_ARMRO</name>
<dbReference type="AlphaFoldDB" id="A0A7W9SQ65"/>
<evidence type="ECO:0000313" key="3">
    <source>
        <dbReference type="Proteomes" id="UP000520814"/>
    </source>
</evidence>
<sequence length="608" mass="67842">MEQEESRGALRVFDQVQEEMREDAALRGGAYTVPVDRANAAGFTMFDTPNSDDNLIEVLVPKDRIERLPSQASVRIRSRDGRVYLGTVVRGPYALPDGLRADAPPVVATALHGSVFLPEYHGLVSVELAGEERDGALMPHRFRPLPNSPVEALEDAEIEAFWKTGGNVRLGAAFGHEDLAVSFDLMRKEVLPRHTAILGTTGGGKSTTVAGMVHKLQNAGAAVILLDTEGEYTEMNLPTEDPRMEAALERLGRKPEGVADTHVLYLVGRDAANPLHPDCRPFSPSFSRISPHAAMEIFDLNEAQEERFQKAVTTTARLLDELDLWTEENRQYAKEAMDEFDEGWPKMRLSQVYDVARCIADVLQNGSVQETALRSPDFHNQRAKFVGIIQEAAKDETKHWQSWRKVQGRIGRIERLGLFDNPRATSLDARQMLQPGRVTIIDLSDSESTVVNNLVISELLREVQRQQEEAYQEAEDMGREPTPVVVMIEEAHEFLSSARIARMPILHQQVARIAKRGRKRWLGLVFITQLPQHLPDEMLGLVNNYILHKIGDTGVVSRLKRTIGGMDDSLWGRVSRLAPGQAIVSLSSLTRPLLTAIDPASCRLRMIR</sequence>
<dbReference type="InterPro" id="IPR008571">
    <property type="entry name" value="HerA-like"/>
</dbReference>
<evidence type="ECO:0000259" key="1">
    <source>
        <dbReference type="SMART" id="SM00382"/>
    </source>
</evidence>
<dbReference type="PANTHER" id="PTHR42957">
    <property type="entry name" value="HELICASE MJ1565-RELATED"/>
    <property type="match status" value="1"/>
</dbReference>
<dbReference type="InterPro" id="IPR003593">
    <property type="entry name" value="AAA+_ATPase"/>
</dbReference>
<keyword evidence="3" id="KW-1185">Reference proteome</keyword>
<dbReference type="PANTHER" id="PTHR42957:SF1">
    <property type="entry name" value="HELICASE MJ1565-RELATED"/>
    <property type="match status" value="1"/>
</dbReference>
<gene>
    <name evidence="2" type="ORF">HNQ39_002216</name>
</gene>
<dbReference type="Gene3D" id="3.40.50.300">
    <property type="entry name" value="P-loop containing nucleotide triphosphate hydrolases"/>
    <property type="match status" value="2"/>
</dbReference>
<dbReference type="Proteomes" id="UP000520814">
    <property type="component" value="Unassembled WGS sequence"/>
</dbReference>
<accession>A0A7W9SQ65</accession>
<dbReference type="InterPro" id="IPR002789">
    <property type="entry name" value="HerA_central"/>
</dbReference>
<dbReference type="Pfam" id="PF01935">
    <property type="entry name" value="DUF87"/>
    <property type="match status" value="1"/>
</dbReference>
<dbReference type="SMART" id="SM00382">
    <property type="entry name" value="AAA"/>
    <property type="match status" value="1"/>
</dbReference>
<dbReference type="RefSeq" id="WP_184195351.1">
    <property type="nucleotide sequence ID" value="NZ_JACHGW010000002.1"/>
</dbReference>
<dbReference type="EMBL" id="JACHGW010000002">
    <property type="protein sequence ID" value="MBB6050425.1"/>
    <property type="molecule type" value="Genomic_DNA"/>
</dbReference>
<dbReference type="InterPro" id="IPR027417">
    <property type="entry name" value="P-loop_NTPase"/>
</dbReference>
<protein>
    <recommendedName>
        <fullName evidence="1">AAA+ ATPase domain-containing protein</fullName>
    </recommendedName>
</protein>
<comment type="caution">
    <text evidence="2">The sequence shown here is derived from an EMBL/GenBank/DDBJ whole genome shotgun (WGS) entry which is preliminary data.</text>
</comment>
<organism evidence="2 3">
    <name type="scientific">Armatimonas rosea</name>
    <dbReference type="NCBI Taxonomy" id="685828"/>
    <lineage>
        <taxon>Bacteria</taxon>
        <taxon>Bacillati</taxon>
        <taxon>Armatimonadota</taxon>
        <taxon>Armatimonadia</taxon>
        <taxon>Armatimonadales</taxon>
        <taxon>Armatimonadaceae</taxon>
        <taxon>Armatimonas</taxon>
    </lineage>
</organism>
<dbReference type="SUPFAM" id="SSF52540">
    <property type="entry name" value="P-loop containing nucleoside triphosphate hydrolases"/>
    <property type="match status" value="1"/>
</dbReference>
<feature type="domain" description="AAA+ ATPase" evidence="1">
    <location>
        <begin position="191"/>
        <end position="552"/>
    </location>
</feature>
<evidence type="ECO:0000313" key="2">
    <source>
        <dbReference type="EMBL" id="MBB6050425.1"/>
    </source>
</evidence>
<reference evidence="2 3" key="1">
    <citation type="submission" date="2020-08" db="EMBL/GenBank/DDBJ databases">
        <title>Genomic Encyclopedia of Type Strains, Phase IV (KMG-IV): sequencing the most valuable type-strain genomes for metagenomic binning, comparative biology and taxonomic classification.</title>
        <authorList>
            <person name="Goeker M."/>
        </authorList>
    </citation>
    <scope>NUCLEOTIDE SEQUENCE [LARGE SCALE GENOMIC DNA]</scope>
    <source>
        <strain evidence="2 3">DSM 23562</strain>
    </source>
</reference>